<accession>A0ABW7J083</accession>
<dbReference type="EMBL" id="JBIHSN010000004">
    <property type="protein sequence ID" value="MFH0267335.1"/>
    <property type="molecule type" value="Genomic_DNA"/>
</dbReference>
<gene>
    <name evidence="1" type="ORF">ACGRQ9_17980</name>
</gene>
<comment type="caution">
    <text evidence="1">The sequence shown here is derived from an EMBL/GenBank/DDBJ whole genome shotgun (WGS) entry which is preliminary data.</text>
</comment>
<evidence type="ECO:0000313" key="1">
    <source>
        <dbReference type="EMBL" id="MFH0267335.1"/>
    </source>
</evidence>
<reference evidence="1 2" key="1">
    <citation type="submission" date="2024-10" db="EMBL/GenBank/DDBJ databases">
        <authorList>
            <person name="Yibar A."/>
            <person name="Saticioglu I.B."/>
            <person name="Duman M."/>
            <person name="Ajmi N."/>
            <person name="Gurler F."/>
            <person name="Ay H."/>
            <person name="Onuk E."/>
            <person name="Guler S."/>
            <person name="Romalde J.L."/>
        </authorList>
    </citation>
    <scope>NUCLEOTIDE SEQUENCE [LARGE SCALE GENOMIC DNA]</scope>
    <source>
        <strain evidence="1 2">14-MA-B</strain>
    </source>
</reference>
<protein>
    <submittedName>
        <fullName evidence="1">Uncharacterized protein</fullName>
    </submittedName>
</protein>
<dbReference type="RefSeq" id="WP_394608860.1">
    <property type="nucleotide sequence ID" value="NZ_JBIHSJ010000002.1"/>
</dbReference>
<sequence>MLNSLETLNKLLENENVDVDKTVLTEASYKQICSEARRLKSLNPTGTMQFSSLRDARFLLTSAKNSQIFFIIHNLLAERNVNTQTAVNLLKNTGKLIGEFNFTNKRLELPKPENNIDDHAKSALIISRYLSVFTAAKVANVESSLNIISPQFAHALNKQSDRYEREILDFTNNTHCPEIRFKMTVIITLIHHIRDTTSNEDFAFEIDSLTPRSLTDLSFQIFSYHQTQLISDMLVLLTNSEYHNE</sequence>
<organism evidence="1 2">
    <name type="scientific">Vibrio rumoiensis</name>
    <dbReference type="NCBI Taxonomy" id="76258"/>
    <lineage>
        <taxon>Bacteria</taxon>
        <taxon>Pseudomonadati</taxon>
        <taxon>Pseudomonadota</taxon>
        <taxon>Gammaproteobacteria</taxon>
        <taxon>Vibrionales</taxon>
        <taxon>Vibrionaceae</taxon>
        <taxon>Vibrio</taxon>
    </lineage>
</organism>
<keyword evidence="2" id="KW-1185">Reference proteome</keyword>
<dbReference type="Proteomes" id="UP001607151">
    <property type="component" value="Unassembled WGS sequence"/>
</dbReference>
<evidence type="ECO:0000313" key="2">
    <source>
        <dbReference type="Proteomes" id="UP001607151"/>
    </source>
</evidence>
<proteinExistence type="predicted"/>
<name>A0ABW7J083_9VIBR</name>